<gene>
    <name evidence="1" type="ORF">IM787_18865</name>
</gene>
<comment type="caution">
    <text evidence="1">The sequence shown here is derived from an EMBL/GenBank/DDBJ whole genome shotgun (WGS) entry which is preliminary data.</text>
</comment>
<dbReference type="Proteomes" id="UP000806285">
    <property type="component" value="Unassembled WGS sequence"/>
</dbReference>
<proteinExistence type="predicted"/>
<dbReference type="RefSeq" id="WP_193678246.1">
    <property type="nucleotide sequence ID" value="NZ_JADDIV010000005.1"/>
</dbReference>
<reference evidence="1 2" key="1">
    <citation type="submission" date="2020-10" db="EMBL/GenBank/DDBJ databases">
        <title>Ramlibacter sp. HM2 16S ribosomal RNA gene Genome sequencing and assembly.</title>
        <authorList>
            <person name="Kang M."/>
        </authorList>
    </citation>
    <scope>NUCLEOTIDE SEQUENCE [LARGE SCALE GENOMIC DNA]</scope>
    <source>
        <strain evidence="1 2">HM2</strain>
    </source>
</reference>
<dbReference type="EMBL" id="JADDIV010000005">
    <property type="protein sequence ID" value="MBE7369632.1"/>
    <property type="molecule type" value="Genomic_DNA"/>
</dbReference>
<protein>
    <submittedName>
        <fullName evidence="1">Uncharacterized protein</fullName>
    </submittedName>
</protein>
<name>A0ABR9S9H5_9BURK</name>
<sequence length="70" mass="8037">MDPLDPLLTLKEELDDAARRETGWLRLALALARDKAPAHVVDEAYRNHELARDRRRQLVRHLGASLLSQL</sequence>
<evidence type="ECO:0000313" key="2">
    <source>
        <dbReference type="Proteomes" id="UP000806285"/>
    </source>
</evidence>
<keyword evidence="2" id="KW-1185">Reference proteome</keyword>
<organism evidence="1 2">
    <name type="scientific">Ramlibacter pallidus</name>
    <dbReference type="NCBI Taxonomy" id="2780087"/>
    <lineage>
        <taxon>Bacteria</taxon>
        <taxon>Pseudomonadati</taxon>
        <taxon>Pseudomonadota</taxon>
        <taxon>Betaproteobacteria</taxon>
        <taxon>Burkholderiales</taxon>
        <taxon>Comamonadaceae</taxon>
        <taxon>Ramlibacter</taxon>
    </lineage>
</organism>
<accession>A0ABR9S9H5</accession>
<evidence type="ECO:0000313" key="1">
    <source>
        <dbReference type="EMBL" id="MBE7369632.1"/>
    </source>
</evidence>